<dbReference type="GO" id="GO:0050511">
    <property type="term" value="F:undecaprenyldiphospho-muramoylpentapeptide beta-N-acetylglucosaminyltransferase activity"/>
    <property type="evidence" value="ECO:0007669"/>
    <property type="project" value="UniProtKB-UniRule"/>
</dbReference>
<evidence type="ECO:0000313" key="13">
    <source>
        <dbReference type="EMBL" id="HIU58008.1"/>
    </source>
</evidence>
<dbReference type="GO" id="GO:0051301">
    <property type="term" value="P:cell division"/>
    <property type="evidence" value="ECO:0007669"/>
    <property type="project" value="UniProtKB-KW"/>
</dbReference>
<dbReference type="PANTHER" id="PTHR21015:SF22">
    <property type="entry name" value="GLYCOSYLTRANSFERASE"/>
    <property type="match status" value="1"/>
</dbReference>
<evidence type="ECO:0000256" key="2">
    <source>
        <dbReference type="ARBA" id="ARBA00022618"/>
    </source>
</evidence>
<reference evidence="13" key="1">
    <citation type="submission" date="2020-10" db="EMBL/GenBank/DDBJ databases">
        <authorList>
            <person name="Gilroy R."/>
        </authorList>
    </citation>
    <scope>NUCLEOTIDE SEQUENCE</scope>
    <source>
        <strain evidence="13">USAMLcec3-3695</strain>
    </source>
</reference>
<evidence type="ECO:0000256" key="1">
    <source>
        <dbReference type="ARBA" id="ARBA00022475"/>
    </source>
</evidence>
<dbReference type="EC" id="2.4.1.227" evidence="10"/>
<comment type="caution">
    <text evidence="13">The sequence shown here is derived from an EMBL/GenBank/DDBJ whole genome shotgun (WGS) entry which is preliminary data.</text>
</comment>
<sequence>MKVIFAGGGTGGHINPAISIADYAKSVDKDFEALFIGTRKGLEKTLVPRAGYKIEFIDIEGFDRKHLMRNVRVLKKLAEARKRCRDLIRGFKPDCVVCTGGYVSGPVAMAAYKEGVSALIHEQNVYPGLTVRGSEKYVDHVAVSFDETEQFLKNKSKCVVTGNPIRSEILKADKNAARKKLGIKGQYVLIFGGSLGADRINETVVGMLPRFKENKKVQLLFGTGERNFEKVSRAARAAGIEPADKNITITPYINNMADVMAAADIVVSRSGAITVSEIAALAKPSILIPSPNVVRNHQEQNAREFEKHGAAEVITEAELTPELLYEKITSLLEDKEKLASMGDNLKKIAKTDALERIYELMLKMADKT</sequence>
<feature type="binding site" evidence="10">
    <location>
        <position position="124"/>
    </location>
    <ligand>
        <name>UDP-N-acetyl-alpha-D-glucosamine</name>
        <dbReference type="ChEBI" id="CHEBI:57705"/>
    </ligand>
</feature>
<reference evidence="13" key="2">
    <citation type="journal article" date="2021" name="PeerJ">
        <title>Extensive microbial diversity within the chicken gut microbiome revealed by metagenomics and culture.</title>
        <authorList>
            <person name="Gilroy R."/>
            <person name="Ravi A."/>
            <person name="Getino M."/>
            <person name="Pursley I."/>
            <person name="Horton D.L."/>
            <person name="Alikhan N.F."/>
            <person name="Baker D."/>
            <person name="Gharbi K."/>
            <person name="Hall N."/>
            <person name="Watson M."/>
            <person name="Adriaenssens E.M."/>
            <person name="Foster-Nyarko E."/>
            <person name="Jarju S."/>
            <person name="Secka A."/>
            <person name="Antonio M."/>
            <person name="Oren A."/>
            <person name="Chaudhuri R.R."/>
            <person name="La Ragione R."/>
            <person name="Hildebrand F."/>
            <person name="Pallen M.J."/>
        </authorList>
    </citation>
    <scope>NUCLEOTIDE SEQUENCE</scope>
    <source>
        <strain evidence="13">USAMLcec3-3695</strain>
    </source>
</reference>
<keyword evidence="6 10" id="KW-0573">Peptidoglycan synthesis</keyword>
<dbReference type="Pfam" id="PF04101">
    <property type="entry name" value="Glyco_tran_28_C"/>
    <property type="match status" value="1"/>
</dbReference>
<dbReference type="EMBL" id="DVNB01000096">
    <property type="protein sequence ID" value="HIU58008.1"/>
    <property type="molecule type" value="Genomic_DNA"/>
</dbReference>
<keyword evidence="5 10" id="KW-0133">Cell shape</keyword>
<evidence type="ECO:0000259" key="12">
    <source>
        <dbReference type="Pfam" id="PF04101"/>
    </source>
</evidence>
<evidence type="ECO:0000256" key="3">
    <source>
        <dbReference type="ARBA" id="ARBA00022676"/>
    </source>
</evidence>
<proteinExistence type="inferred from homology"/>
<feature type="domain" description="Glycosyl transferase family 28 C-terminal" evidence="12">
    <location>
        <begin position="188"/>
        <end position="356"/>
    </location>
</feature>
<evidence type="ECO:0000259" key="11">
    <source>
        <dbReference type="Pfam" id="PF03033"/>
    </source>
</evidence>
<evidence type="ECO:0000256" key="7">
    <source>
        <dbReference type="ARBA" id="ARBA00023136"/>
    </source>
</evidence>
<dbReference type="Gene3D" id="3.40.50.2000">
    <property type="entry name" value="Glycogen Phosphorylase B"/>
    <property type="match status" value="2"/>
</dbReference>
<comment type="similarity">
    <text evidence="10">Belongs to the glycosyltransferase 28 family. MurG subfamily.</text>
</comment>
<keyword evidence="2 10" id="KW-0132">Cell division</keyword>
<feature type="binding site" evidence="10">
    <location>
        <position position="166"/>
    </location>
    <ligand>
        <name>UDP-N-acetyl-alpha-D-glucosamine</name>
        <dbReference type="ChEBI" id="CHEBI:57705"/>
    </ligand>
</feature>
<feature type="binding site" evidence="10">
    <location>
        <begin position="10"/>
        <end position="12"/>
    </location>
    <ligand>
        <name>UDP-N-acetyl-alpha-D-glucosamine</name>
        <dbReference type="ChEBI" id="CHEBI:57705"/>
    </ligand>
</feature>
<feature type="domain" description="Glycosyltransferase family 28 N-terminal" evidence="11">
    <location>
        <begin position="3"/>
        <end position="142"/>
    </location>
</feature>
<protein>
    <recommendedName>
        <fullName evidence="10">UDP-N-acetylglucosamine--N-acetylmuramyl-(pentapeptide) pyrophosphoryl-undecaprenol N-acetylglucosamine transferase</fullName>
        <ecNumber evidence="10">2.4.1.227</ecNumber>
    </recommendedName>
    <alternativeName>
        <fullName evidence="10">Undecaprenyl-PP-MurNAc-pentapeptide-UDPGlcNAc GlcNAc transferase</fullName>
    </alternativeName>
</protein>
<dbReference type="GO" id="GO:0071555">
    <property type="term" value="P:cell wall organization"/>
    <property type="evidence" value="ECO:0007669"/>
    <property type="project" value="UniProtKB-KW"/>
</dbReference>
<dbReference type="Pfam" id="PF03033">
    <property type="entry name" value="Glyco_transf_28"/>
    <property type="match status" value="1"/>
</dbReference>
<feature type="binding site" evidence="10">
    <location>
        <position position="194"/>
    </location>
    <ligand>
        <name>UDP-N-acetyl-alpha-D-glucosamine</name>
        <dbReference type="ChEBI" id="CHEBI:57705"/>
    </ligand>
</feature>
<dbReference type="SUPFAM" id="SSF53756">
    <property type="entry name" value="UDP-Glycosyltransferase/glycogen phosphorylase"/>
    <property type="match status" value="1"/>
</dbReference>
<comment type="function">
    <text evidence="10">Cell wall formation. Catalyzes the transfer of a GlcNAc subunit on undecaprenyl-pyrophosphoryl-MurNAc-pentapeptide (lipid intermediate I) to form undecaprenyl-pyrophosphoryl-MurNAc-(pentapeptide)GlcNAc (lipid intermediate II).</text>
</comment>
<evidence type="ECO:0000256" key="8">
    <source>
        <dbReference type="ARBA" id="ARBA00023306"/>
    </source>
</evidence>
<evidence type="ECO:0000313" key="14">
    <source>
        <dbReference type="Proteomes" id="UP000824109"/>
    </source>
</evidence>
<organism evidence="13 14">
    <name type="scientific">Candidatus Ornithomonoglobus merdipullorum</name>
    <dbReference type="NCBI Taxonomy" id="2840895"/>
    <lineage>
        <taxon>Bacteria</taxon>
        <taxon>Bacillati</taxon>
        <taxon>Bacillota</taxon>
        <taxon>Clostridia</taxon>
        <taxon>Candidatus Ornithomonoglobus</taxon>
    </lineage>
</organism>
<comment type="pathway">
    <text evidence="10">Cell wall biogenesis; peptidoglycan biosynthesis.</text>
</comment>
<comment type="caution">
    <text evidence="10">Lacks conserved residue(s) required for the propagation of feature annotation.</text>
</comment>
<dbReference type="NCBIfam" id="TIGR01133">
    <property type="entry name" value="murG"/>
    <property type="match status" value="1"/>
</dbReference>
<gene>
    <name evidence="10 13" type="primary">murG</name>
    <name evidence="13" type="ORF">IAA61_09410</name>
</gene>
<keyword evidence="1 10" id="KW-1003">Cell membrane</keyword>
<evidence type="ECO:0000256" key="5">
    <source>
        <dbReference type="ARBA" id="ARBA00022960"/>
    </source>
</evidence>
<dbReference type="InterPro" id="IPR006009">
    <property type="entry name" value="GlcNAc_MurG"/>
</dbReference>
<keyword evidence="3 10" id="KW-0328">Glycosyltransferase</keyword>
<keyword evidence="4 10" id="KW-0808">Transferase</keyword>
<dbReference type="GO" id="GO:0005975">
    <property type="term" value="P:carbohydrate metabolic process"/>
    <property type="evidence" value="ECO:0007669"/>
    <property type="project" value="InterPro"/>
</dbReference>
<dbReference type="InterPro" id="IPR007235">
    <property type="entry name" value="Glyco_trans_28_C"/>
</dbReference>
<name>A0A9D1MDA9_9FIRM</name>
<evidence type="ECO:0000256" key="9">
    <source>
        <dbReference type="ARBA" id="ARBA00023316"/>
    </source>
</evidence>
<comment type="catalytic activity">
    <reaction evidence="10">
        <text>di-trans,octa-cis-undecaprenyl diphospho-N-acetyl-alpha-D-muramoyl-L-alanyl-D-glutamyl-meso-2,6-diaminopimeloyl-D-alanyl-D-alanine + UDP-N-acetyl-alpha-D-glucosamine = di-trans,octa-cis-undecaprenyl diphospho-[N-acetyl-alpha-D-glucosaminyl-(1-&gt;4)]-N-acetyl-alpha-D-muramoyl-L-alanyl-D-glutamyl-meso-2,6-diaminopimeloyl-D-alanyl-D-alanine + UDP + H(+)</text>
        <dbReference type="Rhea" id="RHEA:31227"/>
        <dbReference type="ChEBI" id="CHEBI:15378"/>
        <dbReference type="ChEBI" id="CHEBI:57705"/>
        <dbReference type="ChEBI" id="CHEBI:58223"/>
        <dbReference type="ChEBI" id="CHEBI:61387"/>
        <dbReference type="ChEBI" id="CHEBI:61388"/>
        <dbReference type="EC" id="2.4.1.227"/>
    </reaction>
</comment>
<dbReference type="PANTHER" id="PTHR21015">
    <property type="entry name" value="UDP-N-ACETYLGLUCOSAMINE--N-ACETYLMURAMYL-(PENTAPEPTIDE) PYROPHOSPHORYL-UNDECAPRENOL N-ACETYLGLUCOSAMINE TRANSFERASE 1"/>
    <property type="match status" value="1"/>
</dbReference>
<dbReference type="Proteomes" id="UP000824109">
    <property type="component" value="Unassembled WGS sequence"/>
</dbReference>
<evidence type="ECO:0000256" key="10">
    <source>
        <dbReference type="HAMAP-Rule" id="MF_00033"/>
    </source>
</evidence>
<keyword evidence="7 10" id="KW-0472">Membrane</keyword>
<dbReference type="PROSITE" id="PS00221">
    <property type="entry name" value="MIP"/>
    <property type="match status" value="1"/>
</dbReference>
<dbReference type="GO" id="GO:0005886">
    <property type="term" value="C:plasma membrane"/>
    <property type="evidence" value="ECO:0007669"/>
    <property type="project" value="UniProtKB-SubCell"/>
</dbReference>
<dbReference type="InterPro" id="IPR022357">
    <property type="entry name" value="MIP_CS"/>
</dbReference>
<evidence type="ECO:0000256" key="4">
    <source>
        <dbReference type="ARBA" id="ARBA00022679"/>
    </source>
</evidence>
<keyword evidence="8 10" id="KW-0131">Cell cycle</keyword>
<dbReference type="GO" id="GO:0008360">
    <property type="term" value="P:regulation of cell shape"/>
    <property type="evidence" value="ECO:0007669"/>
    <property type="project" value="UniProtKB-KW"/>
</dbReference>
<comment type="subcellular location">
    <subcellularLocation>
        <location evidence="10">Cell membrane</location>
        <topology evidence="10">Peripheral membrane protein</topology>
        <orientation evidence="10">Cytoplasmic side</orientation>
    </subcellularLocation>
</comment>
<accession>A0A9D1MDA9</accession>
<dbReference type="CDD" id="cd03785">
    <property type="entry name" value="GT28_MurG"/>
    <property type="match status" value="1"/>
</dbReference>
<dbReference type="HAMAP" id="MF_00033">
    <property type="entry name" value="MurG"/>
    <property type="match status" value="1"/>
</dbReference>
<dbReference type="GO" id="GO:0009252">
    <property type="term" value="P:peptidoglycan biosynthetic process"/>
    <property type="evidence" value="ECO:0007669"/>
    <property type="project" value="UniProtKB-UniRule"/>
</dbReference>
<feature type="binding site" evidence="10">
    <location>
        <position position="298"/>
    </location>
    <ligand>
        <name>UDP-N-acetyl-alpha-D-glucosamine</name>
        <dbReference type="ChEBI" id="CHEBI:57705"/>
    </ligand>
</feature>
<evidence type="ECO:0000256" key="6">
    <source>
        <dbReference type="ARBA" id="ARBA00022984"/>
    </source>
</evidence>
<dbReference type="InterPro" id="IPR004276">
    <property type="entry name" value="GlycoTrans_28_N"/>
</dbReference>
<dbReference type="AlphaFoldDB" id="A0A9D1MDA9"/>
<feature type="binding site" evidence="10">
    <location>
        <position position="253"/>
    </location>
    <ligand>
        <name>UDP-N-acetyl-alpha-D-glucosamine</name>
        <dbReference type="ChEBI" id="CHEBI:57705"/>
    </ligand>
</feature>
<keyword evidence="9 10" id="KW-0961">Cell wall biogenesis/degradation</keyword>